<evidence type="ECO:0000256" key="9">
    <source>
        <dbReference type="HAMAP-Rule" id="MF_01658"/>
    </source>
</evidence>
<dbReference type="EC" id="1.14.99.60" evidence="9"/>
<keyword evidence="5 9" id="KW-0560">Oxidoreductase</keyword>
<dbReference type="Gene3D" id="1.20.1260.10">
    <property type="match status" value="1"/>
</dbReference>
<dbReference type="eggNOG" id="COG2941">
    <property type="taxonomic scope" value="Bacteria"/>
</dbReference>
<dbReference type="SUPFAM" id="SSF47240">
    <property type="entry name" value="Ferritin-like"/>
    <property type="match status" value="1"/>
</dbReference>
<dbReference type="OrthoDB" id="5192789at2"/>
<name>Q0F2I4_9PROT</name>
<dbReference type="NCBIfam" id="NF033656">
    <property type="entry name" value="DMQ_monoox_COQ7"/>
    <property type="match status" value="1"/>
</dbReference>
<dbReference type="InterPro" id="IPR012347">
    <property type="entry name" value="Ferritin-like"/>
</dbReference>
<evidence type="ECO:0000256" key="3">
    <source>
        <dbReference type="ARBA" id="ARBA00022688"/>
    </source>
</evidence>
<keyword evidence="8 9" id="KW-0472">Membrane</keyword>
<accession>Q0F2I4</accession>
<dbReference type="InterPro" id="IPR047809">
    <property type="entry name" value="COQ7_proteobact"/>
</dbReference>
<evidence type="ECO:0000256" key="10">
    <source>
        <dbReference type="SAM" id="MobiDB-lite"/>
    </source>
</evidence>
<feature type="compositionally biased region" description="Polar residues" evidence="10">
    <location>
        <begin position="53"/>
        <end position="68"/>
    </location>
</feature>
<feature type="binding site" evidence="9">
    <location>
        <position position="116"/>
    </location>
    <ligand>
        <name>Fe cation</name>
        <dbReference type="ChEBI" id="CHEBI:24875"/>
        <label>1</label>
    </ligand>
</feature>
<dbReference type="InterPro" id="IPR009078">
    <property type="entry name" value="Ferritin-like_SF"/>
</dbReference>
<comment type="function">
    <text evidence="9">Catalyzes the hydroxylation of 2-nonaprenyl-3-methyl-6-methoxy-1,4-benzoquinol during ubiquinone biosynthesis.</text>
</comment>
<keyword evidence="2 9" id="KW-1003">Cell membrane</keyword>
<evidence type="ECO:0000256" key="8">
    <source>
        <dbReference type="ARBA" id="ARBA00023136"/>
    </source>
</evidence>
<gene>
    <name evidence="9" type="primary">coq7</name>
    <name evidence="11" type="ORF">SPV1_01422</name>
</gene>
<feature type="binding site" evidence="9">
    <location>
        <position position="83"/>
    </location>
    <ligand>
        <name>Fe cation</name>
        <dbReference type="ChEBI" id="CHEBI:24875"/>
        <label>1</label>
    </ligand>
</feature>
<reference evidence="11" key="1">
    <citation type="submission" date="2006-09" db="EMBL/GenBank/DDBJ databases">
        <authorList>
            <person name="Emerson D."/>
            <person name="Ferriera S."/>
            <person name="Johnson J."/>
            <person name="Kravitz S."/>
            <person name="Halpern A."/>
            <person name="Remington K."/>
            <person name="Beeson K."/>
            <person name="Tran B."/>
            <person name="Rogers Y.-H."/>
            <person name="Friedman R."/>
            <person name="Venter J.C."/>
        </authorList>
    </citation>
    <scope>NUCLEOTIDE SEQUENCE [LARGE SCALE GENOMIC DNA]</scope>
    <source>
        <strain evidence="11">PV-1</strain>
    </source>
</reference>
<keyword evidence="3 9" id="KW-0831">Ubiquinone biosynthesis</keyword>
<dbReference type="CDD" id="cd01042">
    <property type="entry name" value="DMQH"/>
    <property type="match status" value="1"/>
</dbReference>
<feature type="binding site" evidence="9">
    <location>
        <position position="200"/>
    </location>
    <ligand>
        <name>Fe cation</name>
        <dbReference type="ChEBI" id="CHEBI:24875"/>
        <label>2</label>
    </ligand>
</feature>
<comment type="subcellular location">
    <subcellularLocation>
        <location evidence="9">Cell membrane</location>
        <topology evidence="9">Peripheral membrane protein</topology>
    </subcellularLocation>
</comment>
<dbReference type="STRING" id="314344.AL013_01605"/>
<evidence type="ECO:0000256" key="7">
    <source>
        <dbReference type="ARBA" id="ARBA00023033"/>
    </source>
</evidence>
<feature type="binding site" evidence="9">
    <location>
        <position position="113"/>
    </location>
    <ligand>
        <name>Fe cation</name>
        <dbReference type="ChEBI" id="CHEBI:24875"/>
        <label>1</label>
    </ligand>
</feature>
<dbReference type="InParanoid" id="Q0F2I4"/>
<comment type="caution">
    <text evidence="11">The sequence shown here is derived from an EMBL/GenBank/DDBJ whole genome shotgun (WGS) entry which is preliminary data.</text>
</comment>
<protein>
    <recommendedName>
        <fullName evidence="9">3-demethoxyubiquinol 3-hydroxylase</fullName>
        <shortName evidence="9">DMQ hydroxylase</shortName>
        <ecNumber evidence="9">1.14.99.60</ecNumber>
    </recommendedName>
    <alternativeName>
        <fullName evidence="9">2-nonaprenyl-3-methyl-6-methoxy-1,4-benzoquinol hydroxylase</fullName>
    </alternativeName>
</protein>
<comment type="catalytic activity">
    <reaction evidence="9">
        <text>a 5-methoxy-2-methyl-3-(all-trans-polyprenyl)benzene-1,4-diol + AH2 + O2 = a 3-demethylubiquinol + A + H2O</text>
        <dbReference type="Rhea" id="RHEA:50908"/>
        <dbReference type="Rhea" id="RHEA-COMP:10859"/>
        <dbReference type="Rhea" id="RHEA-COMP:10914"/>
        <dbReference type="ChEBI" id="CHEBI:13193"/>
        <dbReference type="ChEBI" id="CHEBI:15377"/>
        <dbReference type="ChEBI" id="CHEBI:15379"/>
        <dbReference type="ChEBI" id="CHEBI:17499"/>
        <dbReference type="ChEBI" id="CHEBI:84167"/>
        <dbReference type="ChEBI" id="CHEBI:84422"/>
        <dbReference type="EC" id="1.14.99.60"/>
    </reaction>
</comment>
<evidence type="ECO:0000256" key="4">
    <source>
        <dbReference type="ARBA" id="ARBA00022723"/>
    </source>
</evidence>
<keyword evidence="4 9" id="KW-0479">Metal-binding</keyword>
<keyword evidence="6 9" id="KW-0408">Iron</keyword>
<sequence>MKKTDQDAISPMKPFRTPTLQDKLIGELDRALNNIFCEQVSSRPYPPADNPDASDTANSSAHEMTAQQKRLAAGLMRVNHAGEMAAQALYQGQSLTARDPALAERLKHASVEESDHLNWCRRRLTELDEKPSLLDPLWYAGSFAIGMAAGIAGDRWNLGFLAETEHQVVRHLDSHLEHLPPEDSRSRAIIEQMKIDEQGHAELAENLGAAELPQAIKQVMKLTSKVMTSLAAKL</sequence>
<dbReference type="UniPathway" id="UPA00232"/>
<dbReference type="PANTHER" id="PTHR11237">
    <property type="entry name" value="COENZYME Q10 BIOSYNTHESIS PROTEIN 7"/>
    <property type="match status" value="1"/>
</dbReference>
<dbReference type="Pfam" id="PF03232">
    <property type="entry name" value="COQ7"/>
    <property type="match status" value="1"/>
</dbReference>
<proteinExistence type="inferred from homology"/>
<feature type="region of interest" description="Disordered" evidence="10">
    <location>
        <begin position="41"/>
        <end position="68"/>
    </location>
</feature>
<feature type="binding site" evidence="9">
    <location>
        <position position="165"/>
    </location>
    <ligand>
        <name>Fe cation</name>
        <dbReference type="ChEBI" id="CHEBI:24875"/>
        <label>2</label>
    </ligand>
</feature>
<dbReference type="AlphaFoldDB" id="Q0F2I4"/>
<keyword evidence="12" id="KW-1185">Reference proteome</keyword>
<dbReference type="GO" id="GO:0008682">
    <property type="term" value="F:3-demethoxyubiquinol 3-hydroxylase activity"/>
    <property type="evidence" value="ECO:0007669"/>
    <property type="project" value="UniProtKB-EC"/>
</dbReference>
<evidence type="ECO:0000313" key="11">
    <source>
        <dbReference type="EMBL" id="EAU55566.1"/>
    </source>
</evidence>
<evidence type="ECO:0000313" key="12">
    <source>
        <dbReference type="Proteomes" id="UP000005297"/>
    </source>
</evidence>
<evidence type="ECO:0000256" key="2">
    <source>
        <dbReference type="ARBA" id="ARBA00022475"/>
    </source>
</evidence>
<dbReference type="EMBL" id="AATS01000002">
    <property type="protein sequence ID" value="EAU55566.1"/>
    <property type="molecule type" value="Genomic_DNA"/>
</dbReference>
<dbReference type="Proteomes" id="UP000005297">
    <property type="component" value="Unassembled WGS sequence"/>
</dbReference>
<comment type="pathway">
    <text evidence="1 9">Cofactor biosynthesis; ubiquinone biosynthesis.</text>
</comment>
<comment type="cofactor">
    <cofactor evidence="9">
        <name>Fe cation</name>
        <dbReference type="ChEBI" id="CHEBI:24875"/>
    </cofactor>
    <text evidence="9">Binds 2 iron ions per subunit.</text>
</comment>
<feature type="binding site" evidence="9">
    <location>
        <position position="197"/>
    </location>
    <ligand>
        <name>Fe cation</name>
        <dbReference type="ChEBI" id="CHEBI:24875"/>
        <label>1</label>
    </ligand>
</feature>
<organism evidence="11 12">
    <name type="scientific">Mariprofundus ferrooxydans PV-1</name>
    <dbReference type="NCBI Taxonomy" id="314345"/>
    <lineage>
        <taxon>Bacteria</taxon>
        <taxon>Pseudomonadati</taxon>
        <taxon>Pseudomonadota</taxon>
        <taxon>Candidatius Mariprofundia</taxon>
        <taxon>Mariprofundales</taxon>
        <taxon>Mariprofundaceae</taxon>
        <taxon>Mariprofundus</taxon>
    </lineage>
</organism>
<dbReference type="RefSeq" id="WP_009850585.1">
    <property type="nucleotide sequence ID" value="NZ_DS022295.1"/>
</dbReference>
<dbReference type="GO" id="GO:0005886">
    <property type="term" value="C:plasma membrane"/>
    <property type="evidence" value="ECO:0007669"/>
    <property type="project" value="UniProtKB-SubCell"/>
</dbReference>
<keyword evidence="7 9" id="KW-0503">Monooxygenase</keyword>
<comment type="similarity">
    <text evidence="9">Belongs to the COQ7 family.</text>
</comment>
<dbReference type="PANTHER" id="PTHR11237:SF4">
    <property type="entry name" value="5-DEMETHOXYUBIQUINONE HYDROXYLASE, MITOCHONDRIAL"/>
    <property type="match status" value="1"/>
</dbReference>
<evidence type="ECO:0000256" key="1">
    <source>
        <dbReference type="ARBA" id="ARBA00004749"/>
    </source>
</evidence>
<dbReference type="HOGENOM" id="CLU_088601_0_0_0"/>
<dbReference type="HAMAP" id="MF_01658">
    <property type="entry name" value="COQ7"/>
    <property type="match status" value="1"/>
</dbReference>
<evidence type="ECO:0000256" key="5">
    <source>
        <dbReference type="ARBA" id="ARBA00023002"/>
    </source>
</evidence>
<feature type="binding site" evidence="9">
    <location>
        <position position="197"/>
    </location>
    <ligand>
        <name>Fe cation</name>
        <dbReference type="ChEBI" id="CHEBI:24875"/>
        <label>2</label>
    </ligand>
</feature>
<dbReference type="InterPro" id="IPR011566">
    <property type="entry name" value="Ubq_synth_Coq7"/>
</dbReference>
<dbReference type="GO" id="GO:0006744">
    <property type="term" value="P:ubiquinone biosynthetic process"/>
    <property type="evidence" value="ECO:0007669"/>
    <property type="project" value="UniProtKB-UniRule"/>
</dbReference>
<feature type="binding site" evidence="9">
    <location>
        <position position="113"/>
    </location>
    <ligand>
        <name>Fe cation</name>
        <dbReference type="ChEBI" id="CHEBI:24875"/>
        <label>2</label>
    </ligand>
</feature>
<dbReference type="GO" id="GO:0046872">
    <property type="term" value="F:metal ion binding"/>
    <property type="evidence" value="ECO:0007669"/>
    <property type="project" value="UniProtKB-KW"/>
</dbReference>
<evidence type="ECO:0000256" key="6">
    <source>
        <dbReference type="ARBA" id="ARBA00023004"/>
    </source>
</evidence>